<gene>
    <name evidence="1" type="ORF">BDM02DRAFT_3113518</name>
</gene>
<organism evidence="1 2">
    <name type="scientific">Thelephora ganbajun</name>
    <name type="common">Ganba fungus</name>
    <dbReference type="NCBI Taxonomy" id="370292"/>
    <lineage>
        <taxon>Eukaryota</taxon>
        <taxon>Fungi</taxon>
        <taxon>Dikarya</taxon>
        <taxon>Basidiomycota</taxon>
        <taxon>Agaricomycotina</taxon>
        <taxon>Agaricomycetes</taxon>
        <taxon>Thelephorales</taxon>
        <taxon>Thelephoraceae</taxon>
        <taxon>Thelephora</taxon>
    </lineage>
</organism>
<reference evidence="1" key="1">
    <citation type="submission" date="2019-10" db="EMBL/GenBank/DDBJ databases">
        <authorList>
            <consortium name="DOE Joint Genome Institute"/>
            <person name="Kuo A."/>
            <person name="Miyauchi S."/>
            <person name="Kiss E."/>
            <person name="Drula E."/>
            <person name="Kohler A."/>
            <person name="Sanchez-Garcia M."/>
            <person name="Andreopoulos B."/>
            <person name="Barry K.W."/>
            <person name="Bonito G."/>
            <person name="Buee M."/>
            <person name="Carver A."/>
            <person name="Chen C."/>
            <person name="Cichocki N."/>
            <person name="Clum A."/>
            <person name="Culley D."/>
            <person name="Crous P.W."/>
            <person name="Fauchery L."/>
            <person name="Girlanda M."/>
            <person name="Hayes R."/>
            <person name="Keri Z."/>
            <person name="Labutti K."/>
            <person name="Lipzen A."/>
            <person name="Lombard V."/>
            <person name="Magnuson J."/>
            <person name="Maillard F."/>
            <person name="Morin E."/>
            <person name="Murat C."/>
            <person name="Nolan M."/>
            <person name="Ohm R."/>
            <person name="Pangilinan J."/>
            <person name="Pereira M."/>
            <person name="Perotto S."/>
            <person name="Peter M."/>
            <person name="Riley R."/>
            <person name="Sitrit Y."/>
            <person name="Stielow B."/>
            <person name="Szollosi G."/>
            <person name="Zifcakova L."/>
            <person name="Stursova M."/>
            <person name="Spatafora J.W."/>
            <person name="Tedersoo L."/>
            <person name="Vaario L.-M."/>
            <person name="Yamada A."/>
            <person name="Yan M."/>
            <person name="Wang P."/>
            <person name="Xu J."/>
            <person name="Bruns T."/>
            <person name="Baldrian P."/>
            <person name="Vilgalys R."/>
            <person name="Henrissat B."/>
            <person name="Grigoriev I.V."/>
            <person name="Hibbett D."/>
            <person name="Nagy L.G."/>
            <person name="Martin F.M."/>
        </authorList>
    </citation>
    <scope>NUCLEOTIDE SEQUENCE</scope>
    <source>
        <strain evidence="1">P2</strain>
    </source>
</reference>
<accession>A0ACB6ZJ89</accession>
<dbReference type="Proteomes" id="UP000886501">
    <property type="component" value="Unassembled WGS sequence"/>
</dbReference>
<reference evidence="1" key="2">
    <citation type="journal article" date="2020" name="Nat. Commun.">
        <title>Large-scale genome sequencing of mycorrhizal fungi provides insights into the early evolution of symbiotic traits.</title>
        <authorList>
            <person name="Miyauchi S."/>
            <person name="Kiss E."/>
            <person name="Kuo A."/>
            <person name="Drula E."/>
            <person name="Kohler A."/>
            <person name="Sanchez-Garcia M."/>
            <person name="Morin E."/>
            <person name="Andreopoulos B."/>
            <person name="Barry K.W."/>
            <person name="Bonito G."/>
            <person name="Buee M."/>
            <person name="Carver A."/>
            <person name="Chen C."/>
            <person name="Cichocki N."/>
            <person name="Clum A."/>
            <person name="Culley D."/>
            <person name="Crous P.W."/>
            <person name="Fauchery L."/>
            <person name="Girlanda M."/>
            <person name="Hayes R.D."/>
            <person name="Keri Z."/>
            <person name="LaButti K."/>
            <person name="Lipzen A."/>
            <person name="Lombard V."/>
            <person name="Magnuson J."/>
            <person name="Maillard F."/>
            <person name="Murat C."/>
            <person name="Nolan M."/>
            <person name="Ohm R.A."/>
            <person name="Pangilinan J."/>
            <person name="Pereira M.F."/>
            <person name="Perotto S."/>
            <person name="Peter M."/>
            <person name="Pfister S."/>
            <person name="Riley R."/>
            <person name="Sitrit Y."/>
            <person name="Stielow J.B."/>
            <person name="Szollosi G."/>
            <person name="Zifcakova L."/>
            <person name="Stursova M."/>
            <person name="Spatafora J.W."/>
            <person name="Tedersoo L."/>
            <person name="Vaario L.M."/>
            <person name="Yamada A."/>
            <person name="Yan M."/>
            <person name="Wang P."/>
            <person name="Xu J."/>
            <person name="Bruns T."/>
            <person name="Baldrian P."/>
            <person name="Vilgalys R."/>
            <person name="Dunand C."/>
            <person name="Henrissat B."/>
            <person name="Grigoriev I.V."/>
            <person name="Hibbett D."/>
            <person name="Nagy L.G."/>
            <person name="Martin F.M."/>
        </authorList>
    </citation>
    <scope>NUCLEOTIDE SEQUENCE</scope>
    <source>
        <strain evidence="1">P2</strain>
    </source>
</reference>
<dbReference type="EMBL" id="MU117995">
    <property type="protein sequence ID" value="KAF9649662.1"/>
    <property type="molecule type" value="Genomic_DNA"/>
</dbReference>
<proteinExistence type="predicted"/>
<name>A0ACB6ZJ89_THEGA</name>
<keyword evidence="2" id="KW-1185">Reference proteome</keyword>
<evidence type="ECO:0000313" key="1">
    <source>
        <dbReference type="EMBL" id="KAF9649662.1"/>
    </source>
</evidence>
<sequence>MGCTISRPLSDEEIRTQLYLRVIWSLWTHLRSVSVGILMVGLDAAGKTTILHKLKPGENATTISFNIETIEYKNIPFTVLDIGGQDKTCLLWRHCWSIRTSIHTPHFSVQLDDSRFPGYPGYHLRRRFKRSGTYFMRLARSCNESADIIDIFGLYKLRQRMWFIQSSCAISGDGLHEGLEWLIDNIKRHVLAPLMSSDVTADIN</sequence>
<comment type="caution">
    <text evidence="1">The sequence shown here is derived from an EMBL/GenBank/DDBJ whole genome shotgun (WGS) entry which is preliminary data.</text>
</comment>
<evidence type="ECO:0000313" key="2">
    <source>
        <dbReference type="Proteomes" id="UP000886501"/>
    </source>
</evidence>
<protein>
    <submittedName>
        <fullName evidence="1">Arf-domain-containing protein</fullName>
    </submittedName>
</protein>